<dbReference type="WBParaSite" id="EEL_0000512101-mRNA-1">
    <property type="protein sequence ID" value="EEL_0000512101-mRNA-1"/>
    <property type="gene ID" value="EEL_0000512101"/>
</dbReference>
<reference evidence="5" key="1">
    <citation type="submission" date="2016-04" db="UniProtKB">
        <authorList>
            <consortium name="WormBaseParasite"/>
        </authorList>
    </citation>
    <scope>IDENTIFICATION</scope>
</reference>
<organism evidence="4 5">
    <name type="scientific">Elaeophora elaphi</name>
    <dbReference type="NCBI Taxonomy" id="1147741"/>
    <lineage>
        <taxon>Eukaryota</taxon>
        <taxon>Metazoa</taxon>
        <taxon>Ecdysozoa</taxon>
        <taxon>Nematoda</taxon>
        <taxon>Chromadorea</taxon>
        <taxon>Rhabditida</taxon>
        <taxon>Spirurina</taxon>
        <taxon>Spiruromorpha</taxon>
        <taxon>Filarioidea</taxon>
        <taxon>Onchocercidae</taxon>
        <taxon>Elaeophora</taxon>
    </lineage>
</organism>
<dbReference type="PANTHER" id="PTHR23159:SF31">
    <property type="entry name" value="CENTROSOME-ASSOCIATED PROTEIN CEP250 ISOFORM X1"/>
    <property type="match status" value="1"/>
</dbReference>
<evidence type="ECO:0000313" key="5">
    <source>
        <dbReference type="WBParaSite" id="EEL_0000512101-mRNA-1"/>
    </source>
</evidence>
<evidence type="ECO:0000313" key="4">
    <source>
        <dbReference type="Proteomes" id="UP000050640"/>
    </source>
</evidence>
<feature type="coiled-coil region" evidence="2">
    <location>
        <begin position="712"/>
        <end position="781"/>
    </location>
</feature>
<sequence>MIKPGRSCLTRKALELVVVFIFSNETISSGFIAHSDGALPSTSATHNVRSPVDVVLVPSQLSSYRSRIDASVDEQRKYRQVLAGLSNKVKKYRQRTAKSVAELNALHVSDVSGIGDAVQVLPCSSVLRVGPDGLSANPLLPSSFTETCFKTELPNDSTDIIIQQLRDEQIRNDSLEDLNDIYREQAEDAIRRNQSLKDELLRTQEELMKVTHEREIEQCLLRQKDEKKKRVMDTQYQHMLELWVAFNRLRRQVRDLRTETESDLDRQRTEFVRCANNMEALICQAEMKRKHTALEETKSGDAVNDLLQKYEDVATRTIKLEHELNDSSRRVTIMEGLVKKANEERDAAKDSLKKIHLMPELDEIRGRRTRSISPDGFLVYFNTIRLVRTALQDKNKEIEDYKRKCSEYEDKLSECESRLTRINESRRKNDEEIVDLKKENDKIRRDKEEIERKFRRLNERFERLDTEKNETQKAISQLQNEIHSLNVSHQETLNEMFIKQQEELAERRKYFEDELEERDTDSTQRLLVLKNELEKYKNEVEEFRDQLRSAEADCMAERCRMVEKDNIILEYQSSLRNLRDENKDIRVERDAKDIRISELERHIDDLELEMKQKDETLGELRNEKSVLATENASLLANINTLRTNMIENKNIIEQNEETLENMLNLADFIGINLSCTASLCFFTILDATTKIFEITKQLKDRDQKILLLEKAVTDYEIRIDSTNKQIQNVKMEQAMRKKELEQNAGKIMALNQERTELLKERSDLEDELDRMSNATVELEKKIVDLEKCIEGHVAEEVELYDVLEQYKLRERETSQALTESQLEVVRLIEINERIKSEHGAELNRIHHEYKETEKKVIQKKTDYSDKIFALRKNKAYLEKSLAETEGKMKELSLRYESLMFEKENLRTQLDGEKERCEKEMNSLQQQLDVIKEQYVEETAEWEKICAEKDSSYNLKVLKMEDSMKVLNDKLQQSQDAESKLRREIVDLNLLIDREKDTVKLSQSEISRNNEEMKLELEKLDQERQKWDEKIRLKDDELMKAHCNIENLRTKCLGLEKTLQSVENRLDKKTQNLSTAENELKQMETQIASRMNEEAALKSILADSEREKNDLKTQRDELKASLQEACIQAEEMKNNEEILQKEIGMMKSKLQDEEKRTQKLSNDLKQLKNENKNLEVVLSEKISDLSSLTALFQQSENTRKQTIKELKEERQKSHETEKTITALKVENGKLSNDLIHTRSILEQKTETNQQAMDDMVRNYKTAEKGRIEAIREKESIADELDSLKNLLAAGDAKRINIEQTLAESEMLRKELLKKVEHFEGSARRALIFARARNLSSFRSYASEMDTKIISRDLLQPGEGSLRRSNSTSLSPHVRFDLNSDMESINPESLDICSSVEITFRHLKDRIDELEQARANETTTLIRLKADREQMLEENRKNLDKIHLLERKLADLEEDKRFLESRLSSLRQLLVSQEENLRAKEVERKALKTRVVSADLHARDRETRLSFLNEQVAALKTQLATMENENKKLENSRVMWEEERLMYESACKDADKKMEQYWTDMKSAISTKEKLEERLNETEHLLAKTRQQCGELEKANKEYRNMLEQVKVDEVLGEDQRKQDDHVKISGSDLLSKLSILQHEYDNCLLRLRASDLGKQSLKDDLEKARNRQRQTSHRISSMQDKLEELLAEKNRLQERLNITEKREKDNQQMEKDMRTELEKLRAEKVVVLTENEELKRRLSRIDVEHREFDAHRARLERERLALKRNIETLETEKQRTDKAMRQLTSERQALDKSLTTMEKENMELYRNCTQLQNQVVQLEKENSSHLVKESATQLRALESKLMQTQREKQQIEQLFEQRELAIAQKIKLFESKITVLKEQLDAERKRRLEVVGRTTIIQQDAREVRSDLDASVSSAHRLSLHLPQEHCELAAEARIRAQSFSNNSFTH</sequence>
<dbReference type="InterPro" id="IPR055167">
    <property type="entry name" value="Rootletin-like_CC"/>
</dbReference>
<feature type="coiled-coil region" evidence="2">
    <location>
        <begin position="384"/>
        <end position="495"/>
    </location>
</feature>
<protein>
    <submittedName>
        <fullName evidence="5">DUF4200 domain-containing protein</fullName>
    </submittedName>
</protein>
<dbReference type="Proteomes" id="UP000050640">
    <property type="component" value="Unplaced"/>
</dbReference>
<feature type="coiled-coil region" evidence="2">
    <location>
        <begin position="881"/>
        <end position="1225"/>
    </location>
</feature>
<feature type="coiled-coil region" evidence="2">
    <location>
        <begin position="526"/>
        <end position="623"/>
    </location>
</feature>
<accession>A0A158Q7P0</accession>
<evidence type="ECO:0000259" key="3">
    <source>
        <dbReference type="Pfam" id="PF15035"/>
    </source>
</evidence>
<dbReference type="Pfam" id="PF15035">
    <property type="entry name" value="Rootletin"/>
    <property type="match status" value="1"/>
</dbReference>
<evidence type="ECO:0000256" key="1">
    <source>
        <dbReference type="ARBA" id="ARBA00023054"/>
    </source>
</evidence>
<dbReference type="SUPFAM" id="SSF57997">
    <property type="entry name" value="Tropomyosin"/>
    <property type="match status" value="1"/>
</dbReference>
<feature type="coiled-coil region" evidence="2">
    <location>
        <begin position="1653"/>
        <end position="1885"/>
    </location>
</feature>
<dbReference type="PANTHER" id="PTHR23159">
    <property type="entry name" value="CENTROSOMAL PROTEIN 2"/>
    <property type="match status" value="1"/>
</dbReference>
<keyword evidence="1 2" id="KW-0175">Coiled coil</keyword>
<dbReference type="Gene3D" id="1.10.287.1490">
    <property type="match status" value="2"/>
</dbReference>
<feature type="coiled-coil region" evidence="2">
    <location>
        <begin position="165"/>
        <end position="213"/>
    </location>
</feature>
<evidence type="ECO:0000256" key="2">
    <source>
        <dbReference type="SAM" id="Coils"/>
    </source>
</evidence>
<name>A0A158Q7P0_9BILA</name>
<proteinExistence type="predicted"/>
<dbReference type="STRING" id="1147741.A0A158Q7P0"/>
<feature type="domain" description="Rootletin-like coiled-coil" evidence="3">
    <location>
        <begin position="65"/>
        <end position="274"/>
    </location>
</feature>
<keyword evidence="4" id="KW-1185">Reference proteome</keyword>
<feature type="coiled-coil region" evidence="2">
    <location>
        <begin position="1391"/>
        <end position="1607"/>
    </location>
</feature>